<evidence type="ECO:0000256" key="1">
    <source>
        <dbReference type="ARBA" id="ARBA00023015"/>
    </source>
</evidence>
<dbReference type="Pfam" id="PF13407">
    <property type="entry name" value="Peripla_BP_4"/>
    <property type="match status" value="1"/>
</dbReference>
<evidence type="ECO:0000256" key="3">
    <source>
        <dbReference type="ARBA" id="ARBA00023163"/>
    </source>
</evidence>
<reference evidence="6" key="1">
    <citation type="journal article" date="2019" name="Int. J. Syst. Evol. Microbiol.">
        <title>The Global Catalogue of Microorganisms (GCM) 10K type strain sequencing project: providing services to taxonomists for standard genome sequencing and annotation.</title>
        <authorList>
            <consortium name="The Broad Institute Genomics Platform"/>
            <consortium name="The Broad Institute Genome Sequencing Center for Infectious Disease"/>
            <person name="Wu L."/>
            <person name="Ma J."/>
        </authorList>
    </citation>
    <scope>NUCLEOTIDE SEQUENCE [LARGE SCALE GENOMIC DNA]</scope>
    <source>
        <strain evidence="6">CGMCC 4.7466</strain>
    </source>
</reference>
<dbReference type="InterPro" id="IPR000843">
    <property type="entry name" value="HTH_LacI"/>
</dbReference>
<feature type="domain" description="HTH lacI-type" evidence="4">
    <location>
        <begin position="8"/>
        <end position="62"/>
    </location>
</feature>
<dbReference type="PROSITE" id="PS50932">
    <property type="entry name" value="HTH_LACI_2"/>
    <property type="match status" value="1"/>
</dbReference>
<name>A0ABV9SWP6_9BACT</name>
<keyword evidence="2 5" id="KW-0238">DNA-binding</keyword>
<dbReference type="CDD" id="cd06307">
    <property type="entry name" value="PBP1_sugar_binding"/>
    <property type="match status" value="1"/>
</dbReference>
<protein>
    <submittedName>
        <fullName evidence="5">LacI family DNA-binding transcriptional regulator</fullName>
    </submittedName>
</protein>
<accession>A0ABV9SWP6</accession>
<dbReference type="SUPFAM" id="SSF53822">
    <property type="entry name" value="Periplasmic binding protein-like I"/>
    <property type="match status" value="1"/>
</dbReference>
<dbReference type="PANTHER" id="PTHR30146:SF144">
    <property type="entry name" value="LACI-FAMILY TRANSCRIPTION REGULATOR"/>
    <property type="match status" value="1"/>
</dbReference>
<dbReference type="Proteomes" id="UP001595818">
    <property type="component" value="Unassembled WGS sequence"/>
</dbReference>
<evidence type="ECO:0000313" key="5">
    <source>
        <dbReference type="EMBL" id="MFC4870817.1"/>
    </source>
</evidence>
<evidence type="ECO:0000259" key="4">
    <source>
        <dbReference type="PROSITE" id="PS50932"/>
    </source>
</evidence>
<dbReference type="InterPro" id="IPR010982">
    <property type="entry name" value="Lambda_DNA-bd_dom_sf"/>
</dbReference>
<proteinExistence type="predicted"/>
<dbReference type="SMART" id="SM00354">
    <property type="entry name" value="HTH_LACI"/>
    <property type="match status" value="1"/>
</dbReference>
<dbReference type="InterPro" id="IPR028082">
    <property type="entry name" value="Peripla_BP_I"/>
</dbReference>
<keyword evidence="3" id="KW-0804">Transcription</keyword>
<dbReference type="RefSeq" id="WP_377061715.1">
    <property type="nucleotide sequence ID" value="NZ_JBHSJJ010000002.1"/>
</dbReference>
<gene>
    <name evidence="5" type="ORF">ACFPFU_03905</name>
</gene>
<dbReference type="InterPro" id="IPR025997">
    <property type="entry name" value="SBP_2_dom"/>
</dbReference>
<dbReference type="PROSITE" id="PS00356">
    <property type="entry name" value="HTH_LACI_1"/>
    <property type="match status" value="1"/>
</dbReference>
<dbReference type="PANTHER" id="PTHR30146">
    <property type="entry name" value="LACI-RELATED TRANSCRIPTIONAL REPRESSOR"/>
    <property type="match status" value="1"/>
</dbReference>
<keyword evidence="1" id="KW-0805">Transcription regulation</keyword>
<comment type="caution">
    <text evidence="5">The sequence shown here is derived from an EMBL/GenBank/DDBJ whole genome shotgun (WGS) entry which is preliminary data.</text>
</comment>
<evidence type="ECO:0000256" key="2">
    <source>
        <dbReference type="ARBA" id="ARBA00023125"/>
    </source>
</evidence>
<dbReference type="Gene3D" id="1.10.260.40">
    <property type="entry name" value="lambda repressor-like DNA-binding domains"/>
    <property type="match status" value="1"/>
</dbReference>
<dbReference type="SUPFAM" id="SSF47413">
    <property type="entry name" value="lambda repressor-like DNA-binding domains"/>
    <property type="match status" value="1"/>
</dbReference>
<dbReference type="GO" id="GO:0003677">
    <property type="term" value="F:DNA binding"/>
    <property type="evidence" value="ECO:0007669"/>
    <property type="project" value="UniProtKB-KW"/>
</dbReference>
<dbReference type="Pfam" id="PF00356">
    <property type="entry name" value="LacI"/>
    <property type="match status" value="1"/>
</dbReference>
<organism evidence="5 6">
    <name type="scientific">Negadavirga shengliensis</name>
    <dbReference type="NCBI Taxonomy" id="1389218"/>
    <lineage>
        <taxon>Bacteria</taxon>
        <taxon>Pseudomonadati</taxon>
        <taxon>Bacteroidota</taxon>
        <taxon>Cytophagia</taxon>
        <taxon>Cytophagales</taxon>
        <taxon>Cyclobacteriaceae</taxon>
        <taxon>Negadavirga</taxon>
    </lineage>
</organism>
<evidence type="ECO:0000313" key="6">
    <source>
        <dbReference type="Proteomes" id="UP001595818"/>
    </source>
</evidence>
<sequence>MKEKGKLSGVKEIARRANVSIATVDRVIHNRNGVSPKTKKKIEAIIKELNYQPNILASRLASGKVFRIAVLIPKGSEMTDFWDAPLKGIERAEAEIKQYGVSVETFLFDLNDKATFLQAVDALRAKSYDGFLIAPSFVEEAKEFARYCQEQSLPFVFIDSNIENQPSLSYIGPPLFQSGYLGSRLCAFGMGTSNKVLLVNITRESGNYNYSQIEEGFKSYFVENKVPFDLIKLNIEETDYESVALALKKAFLQHPDIEAIFVTNSRVFSVARFLETMDKAHIQLVGYDFVKQNQDYLKKGIIDFLICHKPEEQGYKGMMNLYHHLSLKLPVDKVYYMPIDIVTKENQEYYR</sequence>
<dbReference type="CDD" id="cd01392">
    <property type="entry name" value="HTH_LacI"/>
    <property type="match status" value="1"/>
</dbReference>
<keyword evidence="6" id="KW-1185">Reference proteome</keyword>
<dbReference type="Gene3D" id="3.40.50.2300">
    <property type="match status" value="2"/>
</dbReference>
<dbReference type="EMBL" id="JBHSJJ010000002">
    <property type="protein sequence ID" value="MFC4870817.1"/>
    <property type="molecule type" value="Genomic_DNA"/>
</dbReference>